<name>A0A423TNC0_PENVA</name>
<gene>
    <name evidence="1" type="ORF">C7M84_003356</name>
</gene>
<proteinExistence type="predicted"/>
<dbReference type="OrthoDB" id="370884at2759"/>
<dbReference type="AlphaFoldDB" id="A0A423TNC0"/>
<organism evidence="1 2">
    <name type="scientific">Penaeus vannamei</name>
    <name type="common">Whiteleg shrimp</name>
    <name type="synonym">Litopenaeus vannamei</name>
    <dbReference type="NCBI Taxonomy" id="6689"/>
    <lineage>
        <taxon>Eukaryota</taxon>
        <taxon>Metazoa</taxon>
        <taxon>Ecdysozoa</taxon>
        <taxon>Arthropoda</taxon>
        <taxon>Crustacea</taxon>
        <taxon>Multicrustacea</taxon>
        <taxon>Malacostraca</taxon>
        <taxon>Eumalacostraca</taxon>
        <taxon>Eucarida</taxon>
        <taxon>Decapoda</taxon>
        <taxon>Dendrobranchiata</taxon>
        <taxon>Penaeoidea</taxon>
        <taxon>Penaeidae</taxon>
        <taxon>Penaeus</taxon>
    </lineage>
</organism>
<reference evidence="1 2" key="1">
    <citation type="submission" date="2018-04" db="EMBL/GenBank/DDBJ databases">
        <authorList>
            <person name="Zhang X."/>
            <person name="Yuan J."/>
            <person name="Li F."/>
            <person name="Xiang J."/>
        </authorList>
    </citation>
    <scope>NUCLEOTIDE SEQUENCE [LARGE SCALE GENOMIC DNA]</scope>
    <source>
        <tissue evidence="1">Muscle</tissue>
    </source>
</reference>
<reference evidence="1 2" key="2">
    <citation type="submission" date="2019-01" db="EMBL/GenBank/DDBJ databases">
        <title>The decoding of complex shrimp genome reveals the adaptation for benthos swimmer, frequently molting mechanism and breeding impact on genome.</title>
        <authorList>
            <person name="Sun Y."/>
            <person name="Gao Y."/>
            <person name="Yu Y."/>
        </authorList>
    </citation>
    <scope>NUCLEOTIDE SEQUENCE [LARGE SCALE GENOMIC DNA]</scope>
    <source>
        <tissue evidence="1">Muscle</tissue>
    </source>
</reference>
<keyword evidence="2" id="KW-1185">Reference proteome</keyword>
<dbReference type="Proteomes" id="UP000283509">
    <property type="component" value="Unassembled WGS sequence"/>
</dbReference>
<evidence type="ECO:0000313" key="1">
    <source>
        <dbReference type="EMBL" id="ROT77938.1"/>
    </source>
</evidence>
<comment type="caution">
    <text evidence="1">The sequence shown here is derived from an EMBL/GenBank/DDBJ whole genome shotgun (WGS) entry which is preliminary data.</text>
</comment>
<evidence type="ECO:0000313" key="2">
    <source>
        <dbReference type="Proteomes" id="UP000283509"/>
    </source>
</evidence>
<sequence length="517" mass="56902">MRPALVGEKARRITDVRIPRCGSVGASAKAKEDITPFQFTPDVCHTAQSRDGVYPCDGYLIIHRASSTFIICLSSTRRSVQETKAWDVFRTTPPVNSSLSKTVSIVPRVHTVKCLKVSGLSAREGWAASARERRPSVVLTAGVITKALVLLMTSQLKSAKKLPICKSDHQFTTSTLSPPLSALPPSLTTQPFSTSPTFYHPLPPSLHLLPTSTLSHLLPATSTLSTFYQHFHLSLSLLHFTIHSPARPSTSTFFHPLPPLSPPLPSLHPLSTFYQHFHPLSTFYQPLPPSLHLLPPLPAHFSSLHLLHQSLSTYLFHHSHASSIHSTTFFNPLPPSLHLLPATSTLLHLLPATSTLSPPFTSHFHPLSTFYQPLPPSLHISLSTFYHPLSCSSIHFHLFSPTSTLSTFYHPLPPSLHLFSHHPLSTFYQPLLSPPSATSPRLSPPFTIHSCSSSTSTHFLSLLPSTSPYPFHLSHLLPATSTFHPLSTFIPPSPHQSSPPFHPPQARRLASILLLTE</sequence>
<accession>A0A423TNC0</accession>
<dbReference type="EMBL" id="QCYY01001454">
    <property type="protein sequence ID" value="ROT77938.1"/>
    <property type="molecule type" value="Genomic_DNA"/>
</dbReference>
<protein>
    <submittedName>
        <fullName evidence="1">Uncharacterized protein</fullName>
    </submittedName>
</protein>